<dbReference type="PRINTS" id="PR00463">
    <property type="entry name" value="EP450I"/>
</dbReference>
<evidence type="ECO:0000256" key="3">
    <source>
        <dbReference type="ARBA" id="ARBA00010617"/>
    </source>
</evidence>
<dbReference type="GO" id="GO:0004497">
    <property type="term" value="F:monooxygenase activity"/>
    <property type="evidence" value="ECO:0007669"/>
    <property type="project" value="UniProtKB-KW"/>
</dbReference>
<protein>
    <submittedName>
        <fullName evidence="11">Cytochrome P450</fullName>
    </submittedName>
</protein>
<evidence type="ECO:0000313" key="11">
    <source>
        <dbReference type="EMBL" id="KAF7309358.1"/>
    </source>
</evidence>
<gene>
    <name evidence="11" type="ORF">MIND_00306500</name>
</gene>
<keyword evidence="6 10" id="KW-0560">Oxidoreductase</keyword>
<dbReference type="OrthoDB" id="2789670at2759"/>
<dbReference type="Proteomes" id="UP000636479">
    <property type="component" value="Unassembled WGS sequence"/>
</dbReference>
<accession>A0A8H6T0C7</accession>
<dbReference type="EMBL" id="JACAZF010000003">
    <property type="protein sequence ID" value="KAF7309358.1"/>
    <property type="molecule type" value="Genomic_DNA"/>
</dbReference>
<dbReference type="InterPro" id="IPR002401">
    <property type="entry name" value="Cyt_P450_E_grp-I"/>
</dbReference>
<dbReference type="SUPFAM" id="SSF48264">
    <property type="entry name" value="Cytochrome P450"/>
    <property type="match status" value="1"/>
</dbReference>
<evidence type="ECO:0000256" key="7">
    <source>
        <dbReference type="ARBA" id="ARBA00023004"/>
    </source>
</evidence>
<dbReference type="InterPro" id="IPR001128">
    <property type="entry name" value="Cyt_P450"/>
</dbReference>
<dbReference type="GO" id="GO:0005506">
    <property type="term" value="F:iron ion binding"/>
    <property type="evidence" value="ECO:0007669"/>
    <property type="project" value="InterPro"/>
</dbReference>
<dbReference type="GO" id="GO:0016705">
    <property type="term" value="F:oxidoreductase activity, acting on paired donors, with incorporation or reduction of molecular oxygen"/>
    <property type="evidence" value="ECO:0007669"/>
    <property type="project" value="InterPro"/>
</dbReference>
<sequence>MDMLTFCFLGCAVVLFCILTRRGYQRLSYHLPLPPGPAKLPVIGNLLDMPVERPWEAYHQWSRQYHSDIIHLDVLGTSIVVVEGAEALKELFERRSAIYADRPRFPMLELMGWDWATAFMKYGSRWRAHRKMLHDSLNPAAVRVYYPQQTAAAHGLVRLLLRDPAPDVMAALRHMTASFIMDITYGIKVRAVGDPYLKKIAETMHGLSVANVPGAFLVDMFPILKRVPCWFPGANFHRRAARWRAATLDSVEMPFQETRRNMIAGTAISCFVSDSLERLEPEERTPLDSNYANLSREETVVRNAAAAIYTGGADTTVAALGWFILALLAYPDVQRKAQAELDAVVGFGNLPTFEDRATLPYLGALIKEVLRWRPVGPISIPHYVAVEDTYRAYRIPAHSIVVGNAWAFLHDEKAYPDPECFRPERFLRAGQLDPEVRDPELAAFGFGRRACPGRCMAMDSLWISIATVLATLNISKCVDKNGMTVEPAYDNSPGVLWKPAPFTCSVTLRSTQALQAMNG</sequence>
<evidence type="ECO:0000313" key="12">
    <source>
        <dbReference type="Proteomes" id="UP000636479"/>
    </source>
</evidence>
<reference evidence="11" key="1">
    <citation type="submission" date="2020-05" db="EMBL/GenBank/DDBJ databases">
        <title>Mycena genomes resolve the evolution of fungal bioluminescence.</title>
        <authorList>
            <person name="Tsai I.J."/>
        </authorList>
    </citation>
    <scope>NUCLEOTIDE SEQUENCE</scope>
    <source>
        <strain evidence="11">171206Taipei</strain>
    </source>
</reference>
<evidence type="ECO:0000256" key="9">
    <source>
        <dbReference type="PIRSR" id="PIRSR602401-1"/>
    </source>
</evidence>
<name>A0A8H6T0C7_9AGAR</name>
<dbReference type="Pfam" id="PF00067">
    <property type="entry name" value="p450"/>
    <property type="match status" value="1"/>
</dbReference>
<dbReference type="PROSITE" id="PS00086">
    <property type="entry name" value="CYTOCHROME_P450"/>
    <property type="match status" value="1"/>
</dbReference>
<keyword evidence="5 9" id="KW-0479">Metal-binding</keyword>
<keyword evidence="4 9" id="KW-0349">Heme</keyword>
<dbReference type="PRINTS" id="PR00385">
    <property type="entry name" value="P450"/>
</dbReference>
<evidence type="ECO:0000256" key="5">
    <source>
        <dbReference type="ARBA" id="ARBA00022723"/>
    </source>
</evidence>
<keyword evidence="7 9" id="KW-0408">Iron</keyword>
<dbReference type="InterPro" id="IPR036396">
    <property type="entry name" value="Cyt_P450_sf"/>
</dbReference>
<organism evidence="11 12">
    <name type="scientific">Mycena indigotica</name>
    <dbReference type="NCBI Taxonomy" id="2126181"/>
    <lineage>
        <taxon>Eukaryota</taxon>
        <taxon>Fungi</taxon>
        <taxon>Dikarya</taxon>
        <taxon>Basidiomycota</taxon>
        <taxon>Agaricomycotina</taxon>
        <taxon>Agaricomycetes</taxon>
        <taxon>Agaricomycetidae</taxon>
        <taxon>Agaricales</taxon>
        <taxon>Marasmiineae</taxon>
        <taxon>Mycenaceae</taxon>
        <taxon>Mycena</taxon>
    </lineage>
</organism>
<dbReference type="PANTHER" id="PTHR46300:SF7">
    <property type="entry name" value="P450, PUTATIVE (EUROFUNG)-RELATED"/>
    <property type="match status" value="1"/>
</dbReference>
<dbReference type="GeneID" id="59342439"/>
<evidence type="ECO:0000256" key="4">
    <source>
        <dbReference type="ARBA" id="ARBA00022617"/>
    </source>
</evidence>
<evidence type="ECO:0000256" key="2">
    <source>
        <dbReference type="ARBA" id="ARBA00005179"/>
    </source>
</evidence>
<feature type="binding site" description="axial binding residue" evidence="9">
    <location>
        <position position="451"/>
    </location>
    <ligand>
        <name>heme</name>
        <dbReference type="ChEBI" id="CHEBI:30413"/>
    </ligand>
    <ligandPart>
        <name>Fe</name>
        <dbReference type="ChEBI" id="CHEBI:18248"/>
    </ligandPart>
</feature>
<comment type="similarity">
    <text evidence="3 10">Belongs to the cytochrome P450 family.</text>
</comment>
<proteinExistence type="inferred from homology"/>
<dbReference type="Gene3D" id="1.10.630.10">
    <property type="entry name" value="Cytochrome P450"/>
    <property type="match status" value="1"/>
</dbReference>
<dbReference type="GO" id="GO:0020037">
    <property type="term" value="F:heme binding"/>
    <property type="evidence" value="ECO:0007669"/>
    <property type="project" value="InterPro"/>
</dbReference>
<evidence type="ECO:0000256" key="6">
    <source>
        <dbReference type="ARBA" id="ARBA00023002"/>
    </source>
</evidence>
<comment type="pathway">
    <text evidence="2">Secondary metabolite biosynthesis.</text>
</comment>
<evidence type="ECO:0000256" key="10">
    <source>
        <dbReference type="RuleBase" id="RU000461"/>
    </source>
</evidence>
<comment type="cofactor">
    <cofactor evidence="1 9">
        <name>heme</name>
        <dbReference type="ChEBI" id="CHEBI:30413"/>
    </cofactor>
</comment>
<dbReference type="AlphaFoldDB" id="A0A8H6T0C7"/>
<dbReference type="PANTHER" id="PTHR46300">
    <property type="entry name" value="P450, PUTATIVE (EUROFUNG)-RELATED-RELATED"/>
    <property type="match status" value="1"/>
</dbReference>
<dbReference type="RefSeq" id="XP_037222808.1">
    <property type="nucleotide sequence ID" value="XM_037359923.1"/>
</dbReference>
<dbReference type="InterPro" id="IPR017972">
    <property type="entry name" value="Cyt_P450_CS"/>
</dbReference>
<keyword evidence="12" id="KW-1185">Reference proteome</keyword>
<evidence type="ECO:0000256" key="8">
    <source>
        <dbReference type="ARBA" id="ARBA00023033"/>
    </source>
</evidence>
<comment type="caution">
    <text evidence="11">The sequence shown here is derived from an EMBL/GenBank/DDBJ whole genome shotgun (WGS) entry which is preliminary data.</text>
</comment>
<keyword evidence="8 10" id="KW-0503">Monooxygenase</keyword>
<dbReference type="InterPro" id="IPR050364">
    <property type="entry name" value="Cytochrome_P450_fung"/>
</dbReference>
<dbReference type="CDD" id="cd11065">
    <property type="entry name" value="CYP64-like"/>
    <property type="match status" value="1"/>
</dbReference>
<evidence type="ECO:0000256" key="1">
    <source>
        <dbReference type="ARBA" id="ARBA00001971"/>
    </source>
</evidence>